<name>A0A101A171_9MYCO</name>
<accession>A0A101A171</accession>
<evidence type="ECO:0000313" key="4">
    <source>
        <dbReference type="Proteomes" id="UP000053707"/>
    </source>
</evidence>
<evidence type="ECO:0000259" key="2">
    <source>
        <dbReference type="Pfam" id="PF22905"/>
    </source>
</evidence>
<comment type="caution">
    <text evidence="3">The sequence shown here is derived from an EMBL/GenBank/DDBJ whole genome shotgun (WGS) entry which is preliminary data.</text>
</comment>
<protein>
    <recommendedName>
        <fullName evidence="2">Predicted hydrolase N-terminal domain-containing protein</fullName>
    </recommendedName>
</protein>
<dbReference type="RefSeq" id="WP_064399235.1">
    <property type="nucleotide sequence ID" value="NZ_LQIR01000045.1"/>
</dbReference>
<evidence type="ECO:0000256" key="1">
    <source>
        <dbReference type="SAM" id="MobiDB-lite"/>
    </source>
</evidence>
<dbReference type="InterPro" id="IPR054469">
    <property type="entry name" value="Pred_hydrolase_N"/>
</dbReference>
<sequence>MTVDLKHLDVGLLTGSAGGDPWQVNRTMQSGSPGQISELATAFYNAAACTTETSNEFAVAQQRFAAAWDRQDGGGHPINDSAEVKRATESLKLNDEQIRRIAVDLQNVSASLAEAQRSGDVVVSNLDASLKWIDNLIEHELAVAAANGEKADVEGFRQAAVDRTREALESVQAVRDGYSEQLTKSRHEMAAEGYSPEAMQHVEGEQNSLADQEAKAEAGQYGSGQRERDEALVNSLGESTPEKQAAAARLRDFDIINDPTASLEQVRYAGQRLDDHHTSIAQGPLPTDPVLGGDARSRARTRLEMQAMLERGLVGEPPISPDRATAMINRTEVLTRELVVSRVQEQLTRAGMSPEGAAAATSSMAQGVVPKELVEAASAANKPIAAGAKAFGYFADSLPLKDHPVQGMPGFSASDVDVLKKVGGNLGVAGNLVDFGVGMYEWRNGAPLGEVAAKTGGGMVGASGMAAIGAWLGAPAGPVGVFAGAFILGSIGSLAGEQIGKGIYQKVAGN</sequence>
<dbReference type="Pfam" id="PF22905">
    <property type="entry name" value="Hydro_N_hd"/>
    <property type="match status" value="1"/>
</dbReference>
<dbReference type="EMBL" id="LQIR01000045">
    <property type="protein sequence ID" value="KUI10730.1"/>
    <property type="molecule type" value="Genomic_DNA"/>
</dbReference>
<feature type="region of interest" description="Disordered" evidence="1">
    <location>
        <begin position="202"/>
        <end position="231"/>
    </location>
</feature>
<gene>
    <name evidence="3" type="ORF">AU192_22145</name>
</gene>
<evidence type="ECO:0000313" key="3">
    <source>
        <dbReference type="EMBL" id="KUI10730.1"/>
    </source>
</evidence>
<organism evidence="3 4">
    <name type="scientific">Mycobacterium lehmannii</name>
    <dbReference type="NCBI Taxonomy" id="2048550"/>
    <lineage>
        <taxon>Bacteria</taxon>
        <taxon>Bacillati</taxon>
        <taxon>Actinomycetota</taxon>
        <taxon>Actinomycetes</taxon>
        <taxon>Mycobacteriales</taxon>
        <taxon>Mycobacteriaceae</taxon>
        <taxon>Mycobacterium</taxon>
    </lineage>
</organism>
<reference evidence="3 4" key="1">
    <citation type="submission" date="2016-01" db="EMBL/GenBank/DDBJ databases">
        <authorList>
            <consortium name="TB Trials Study Group"/>
            <person name="Sutton G."/>
            <person name="Brinkac L."/>
            <person name="Sanka R."/>
            <person name="Adams M."/>
            <person name="Lau E.L."/>
            <person name="Macaden R."/>
            <person name="Grewal H.M.S."/>
        </authorList>
    </citation>
    <scope>NUCLEOTIDE SEQUENCE [LARGE SCALE GENOMIC DNA]</scope>
    <source>
        <strain evidence="3 4">IS-1744</strain>
    </source>
</reference>
<keyword evidence="4" id="KW-1185">Reference proteome</keyword>
<proteinExistence type="predicted"/>
<feature type="domain" description="Predicted hydrolase N-terminal" evidence="2">
    <location>
        <begin position="4"/>
        <end position="189"/>
    </location>
</feature>
<dbReference type="Proteomes" id="UP000053707">
    <property type="component" value="Unassembled WGS sequence"/>
</dbReference>
<dbReference type="AlphaFoldDB" id="A0A101A171"/>